<gene>
    <name evidence="1" type="ORF">BLNAU_25207</name>
</gene>
<accession>A0ABQ9WN06</accession>
<organism evidence="1 2">
    <name type="scientific">Blattamonas nauphoetae</name>
    <dbReference type="NCBI Taxonomy" id="2049346"/>
    <lineage>
        <taxon>Eukaryota</taxon>
        <taxon>Metamonada</taxon>
        <taxon>Preaxostyla</taxon>
        <taxon>Oxymonadida</taxon>
        <taxon>Blattamonas</taxon>
    </lineage>
</organism>
<evidence type="ECO:0000313" key="1">
    <source>
        <dbReference type="EMBL" id="KAK2939881.1"/>
    </source>
</evidence>
<sequence>MTRFLFRVAELSLSLLPGLRTNHNTFIYQFAALAINTASIVSSDPNELRCLCFGRDSQKWVALLSALDDLSNSPDQCIWINVSWVSLAVLLAASVDNRKQVDK</sequence>
<evidence type="ECO:0000313" key="2">
    <source>
        <dbReference type="Proteomes" id="UP001281761"/>
    </source>
</evidence>
<keyword evidence="2" id="KW-1185">Reference proteome</keyword>
<name>A0ABQ9WN06_9EUKA</name>
<dbReference type="EMBL" id="JARBJD010000816">
    <property type="protein sequence ID" value="KAK2939881.1"/>
    <property type="molecule type" value="Genomic_DNA"/>
</dbReference>
<proteinExistence type="predicted"/>
<dbReference type="Proteomes" id="UP001281761">
    <property type="component" value="Unassembled WGS sequence"/>
</dbReference>
<reference evidence="1 2" key="1">
    <citation type="journal article" date="2022" name="bioRxiv">
        <title>Genomics of Preaxostyla Flagellates Illuminates Evolutionary Transitions and the Path Towards Mitochondrial Loss.</title>
        <authorList>
            <person name="Novak L.V.F."/>
            <person name="Treitli S.C."/>
            <person name="Pyrih J."/>
            <person name="Halakuc P."/>
            <person name="Pipaliya S.V."/>
            <person name="Vacek V."/>
            <person name="Brzon O."/>
            <person name="Soukal P."/>
            <person name="Eme L."/>
            <person name="Dacks J.B."/>
            <person name="Karnkowska A."/>
            <person name="Elias M."/>
            <person name="Hampl V."/>
        </authorList>
    </citation>
    <scope>NUCLEOTIDE SEQUENCE [LARGE SCALE GENOMIC DNA]</scope>
    <source>
        <strain evidence="1">NAU3</strain>
        <tissue evidence="1">Gut</tissue>
    </source>
</reference>
<comment type="caution">
    <text evidence="1">The sequence shown here is derived from an EMBL/GenBank/DDBJ whole genome shotgun (WGS) entry which is preliminary data.</text>
</comment>
<protein>
    <submittedName>
        <fullName evidence="1">Uncharacterized protein</fullName>
    </submittedName>
</protein>